<feature type="compositionally biased region" description="Basic and acidic residues" evidence="2">
    <location>
        <begin position="180"/>
        <end position="209"/>
    </location>
</feature>
<dbReference type="Gene3D" id="4.10.60.10">
    <property type="entry name" value="Zinc finger, CCHC-type"/>
    <property type="match status" value="1"/>
</dbReference>
<protein>
    <recommendedName>
        <fullName evidence="3">CCHC-type domain-containing protein</fullName>
    </recommendedName>
</protein>
<dbReference type="SMART" id="SM00343">
    <property type="entry name" value="ZnF_C2HC"/>
    <property type="match status" value="1"/>
</dbReference>
<dbReference type="AlphaFoldDB" id="A0A388K606"/>
<feature type="region of interest" description="Disordered" evidence="2">
    <location>
        <begin position="82"/>
        <end position="103"/>
    </location>
</feature>
<evidence type="ECO:0000259" key="3">
    <source>
        <dbReference type="PROSITE" id="PS50158"/>
    </source>
</evidence>
<accession>A0A388K606</accession>
<dbReference type="SUPFAM" id="SSF57756">
    <property type="entry name" value="Retrovirus zinc finger-like domains"/>
    <property type="match status" value="1"/>
</dbReference>
<dbReference type="PROSITE" id="PS50158">
    <property type="entry name" value="ZF_CCHC"/>
    <property type="match status" value="1"/>
</dbReference>
<evidence type="ECO:0000313" key="5">
    <source>
        <dbReference type="Proteomes" id="UP000265515"/>
    </source>
</evidence>
<dbReference type="OrthoDB" id="6361509at2759"/>
<proteinExistence type="predicted"/>
<keyword evidence="1" id="KW-0863">Zinc-finger</keyword>
<feature type="domain" description="CCHC-type" evidence="3">
    <location>
        <begin position="29"/>
        <end position="42"/>
    </location>
</feature>
<dbReference type="Pfam" id="PF00098">
    <property type="entry name" value="zf-CCHC"/>
    <property type="match status" value="1"/>
</dbReference>
<dbReference type="Gramene" id="GBG65461">
    <property type="protein sequence ID" value="GBG65461"/>
    <property type="gene ID" value="CBR_g51055"/>
</dbReference>
<gene>
    <name evidence="4" type="ORF">CBR_g51055</name>
</gene>
<dbReference type="InterPro" id="IPR036875">
    <property type="entry name" value="Znf_CCHC_sf"/>
</dbReference>
<sequence length="294" mass="33753">MQNQGIPGMAGVTNGIPYNGNNPHGVVSCYLCGKAGHYARNCWAGGNGRPPAVQAQAPALAADEETKEMREYFREKIRKRKMDEERRKRRRKEEENKKELERMREAEAREARLEARLVRLLAQHTKAGKQGESSGVKKKSPRTKARVLREIRSYLDESEDESEEVREKAGKLVDVIERRKGKGKARDDGGRWPKIKEESRGIREDPVRVEDDEDKTPPPVRRPSVEDPSILDFAIELHRHLSEKKVPELRKICNREGIEWSKRDTVIGELMKCQAKLAYGEFNENGRISDLFEK</sequence>
<comment type="caution">
    <text evidence="4">The sequence shown here is derived from an EMBL/GenBank/DDBJ whole genome shotgun (WGS) entry which is preliminary data.</text>
</comment>
<keyword evidence="1" id="KW-0862">Zinc</keyword>
<dbReference type="EMBL" id="BFEA01000062">
    <property type="protein sequence ID" value="GBG65461.1"/>
    <property type="molecule type" value="Genomic_DNA"/>
</dbReference>
<dbReference type="GO" id="GO:0003676">
    <property type="term" value="F:nucleic acid binding"/>
    <property type="evidence" value="ECO:0007669"/>
    <property type="project" value="InterPro"/>
</dbReference>
<keyword evidence="1" id="KW-0479">Metal-binding</keyword>
<evidence type="ECO:0000313" key="4">
    <source>
        <dbReference type="EMBL" id="GBG65461.1"/>
    </source>
</evidence>
<evidence type="ECO:0000256" key="2">
    <source>
        <dbReference type="SAM" id="MobiDB-lite"/>
    </source>
</evidence>
<reference evidence="4 5" key="1">
    <citation type="journal article" date="2018" name="Cell">
        <title>The Chara Genome: Secondary Complexity and Implications for Plant Terrestrialization.</title>
        <authorList>
            <person name="Nishiyama T."/>
            <person name="Sakayama H."/>
            <person name="Vries J.D."/>
            <person name="Buschmann H."/>
            <person name="Saint-Marcoux D."/>
            <person name="Ullrich K.K."/>
            <person name="Haas F.B."/>
            <person name="Vanderstraeten L."/>
            <person name="Becker D."/>
            <person name="Lang D."/>
            <person name="Vosolsobe S."/>
            <person name="Rombauts S."/>
            <person name="Wilhelmsson P.K.I."/>
            <person name="Janitza P."/>
            <person name="Kern R."/>
            <person name="Heyl A."/>
            <person name="Rumpler F."/>
            <person name="Villalobos L.I.A.C."/>
            <person name="Clay J.M."/>
            <person name="Skokan R."/>
            <person name="Toyoda A."/>
            <person name="Suzuki Y."/>
            <person name="Kagoshima H."/>
            <person name="Schijlen E."/>
            <person name="Tajeshwar N."/>
            <person name="Catarino B."/>
            <person name="Hetherington A.J."/>
            <person name="Saltykova A."/>
            <person name="Bonnot C."/>
            <person name="Breuninger H."/>
            <person name="Symeonidi A."/>
            <person name="Radhakrishnan G.V."/>
            <person name="Van Nieuwerburgh F."/>
            <person name="Deforce D."/>
            <person name="Chang C."/>
            <person name="Karol K.G."/>
            <person name="Hedrich R."/>
            <person name="Ulvskov P."/>
            <person name="Glockner G."/>
            <person name="Delwiche C.F."/>
            <person name="Petrasek J."/>
            <person name="Van de Peer Y."/>
            <person name="Friml J."/>
            <person name="Beilby M."/>
            <person name="Dolan L."/>
            <person name="Kohara Y."/>
            <person name="Sugano S."/>
            <person name="Fujiyama A."/>
            <person name="Delaux P.-M."/>
            <person name="Quint M."/>
            <person name="TheiBen G."/>
            <person name="Hagemann M."/>
            <person name="Harholt J."/>
            <person name="Dunand C."/>
            <person name="Zachgo S."/>
            <person name="Langdale J."/>
            <person name="Maumus F."/>
            <person name="Straeten D.V.D."/>
            <person name="Gould S.B."/>
            <person name="Rensing S.A."/>
        </authorList>
    </citation>
    <scope>NUCLEOTIDE SEQUENCE [LARGE SCALE GENOMIC DNA]</scope>
    <source>
        <strain evidence="4 5">S276</strain>
    </source>
</reference>
<organism evidence="4 5">
    <name type="scientific">Chara braunii</name>
    <name type="common">Braun's stonewort</name>
    <dbReference type="NCBI Taxonomy" id="69332"/>
    <lineage>
        <taxon>Eukaryota</taxon>
        <taxon>Viridiplantae</taxon>
        <taxon>Streptophyta</taxon>
        <taxon>Charophyceae</taxon>
        <taxon>Charales</taxon>
        <taxon>Characeae</taxon>
        <taxon>Chara</taxon>
    </lineage>
</organism>
<keyword evidence="5" id="KW-1185">Reference proteome</keyword>
<dbReference type="InterPro" id="IPR001878">
    <property type="entry name" value="Znf_CCHC"/>
</dbReference>
<dbReference type="GO" id="GO:0008270">
    <property type="term" value="F:zinc ion binding"/>
    <property type="evidence" value="ECO:0007669"/>
    <property type="project" value="UniProtKB-KW"/>
</dbReference>
<dbReference type="Proteomes" id="UP000265515">
    <property type="component" value="Unassembled WGS sequence"/>
</dbReference>
<evidence type="ECO:0000256" key="1">
    <source>
        <dbReference type="PROSITE-ProRule" id="PRU00047"/>
    </source>
</evidence>
<name>A0A388K606_CHABU</name>
<feature type="region of interest" description="Disordered" evidence="2">
    <location>
        <begin position="180"/>
        <end position="226"/>
    </location>
</feature>
<feature type="region of interest" description="Disordered" evidence="2">
    <location>
        <begin position="123"/>
        <end position="144"/>
    </location>
</feature>